<evidence type="ECO:0000313" key="8">
    <source>
        <dbReference type="EMBL" id="SFO07040.1"/>
    </source>
</evidence>
<feature type="transmembrane region" description="Helical" evidence="7">
    <location>
        <begin position="113"/>
        <end position="136"/>
    </location>
</feature>
<dbReference type="InterPro" id="IPR006042">
    <property type="entry name" value="Xan_ur_permease"/>
</dbReference>
<evidence type="ECO:0000313" key="9">
    <source>
        <dbReference type="Proteomes" id="UP000198806"/>
    </source>
</evidence>
<keyword evidence="3" id="KW-0813">Transport</keyword>
<feature type="transmembrane region" description="Helical" evidence="7">
    <location>
        <begin position="415"/>
        <end position="438"/>
    </location>
</feature>
<reference evidence="8 9" key="1">
    <citation type="submission" date="2016-10" db="EMBL/GenBank/DDBJ databases">
        <authorList>
            <person name="de Groot N.N."/>
        </authorList>
    </citation>
    <scope>NUCLEOTIDE SEQUENCE [LARGE SCALE GENOMIC DNA]</scope>
    <source>
        <strain evidence="8 9">DSM 1283</strain>
    </source>
</reference>
<evidence type="ECO:0000256" key="4">
    <source>
        <dbReference type="ARBA" id="ARBA00022692"/>
    </source>
</evidence>
<keyword evidence="5 7" id="KW-1133">Transmembrane helix</keyword>
<dbReference type="PANTHER" id="PTHR42810">
    <property type="entry name" value="PURINE PERMEASE C1399.01C-RELATED"/>
    <property type="match status" value="1"/>
</dbReference>
<dbReference type="PANTHER" id="PTHR42810:SF2">
    <property type="entry name" value="PURINE PERMEASE C1399.01C-RELATED"/>
    <property type="match status" value="1"/>
</dbReference>
<keyword evidence="9" id="KW-1185">Reference proteome</keyword>
<feature type="transmembrane region" description="Helical" evidence="7">
    <location>
        <begin position="205"/>
        <end position="227"/>
    </location>
</feature>
<keyword evidence="4 7" id="KW-0812">Transmembrane</keyword>
<sequence>MSKSNNNKSKASVFDLYGVPDMKQAFPLAMQHVVAMIVGCITPAIVVAAIAVSQGTIKPSDTVILIQAALLSAGLATIIQLFPIGKVIGSGLPAIMGVSFAYLATLQSIVSQFNIATVFGAQLVGGVISIVVGLFVKRLKPLFPPLVTGTVILTIGLSLYPTAANYMAGGAGSADYGSMKNWAVAVITLIAVTYFSHFCKGTLKLASILFGMIVGYVVAFFMGMVNFSEVGAAAWVQMPRPFYFGIKFEASAIISMALLFIINSIQVIGDMSAATVGGLDRDPSDKELSSGIIGTGVANMIGSIIGGLPISTFGQNAGIVATTKVVNRCVLGLAGGILLVAGFLPKFSSLLTTIPLCVLGGATASVFASITMTGIKLITKQKMSYRNNFIVGLAVALGMGITSVPEALALFPPSIIAIFGKSPVVLASLVAILLNVILPKDKEEAEQTSTAHN</sequence>
<name>A0A1I5E6V7_9FIRM</name>
<evidence type="ECO:0000256" key="7">
    <source>
        <dbReference type="SAM" id="Phobius"/>
    </source>
</evidence>
<evidence type="ECO:0000256" key="1">
    <source>
        <dbReference type="ARBA" id="ARBA00004141"/>
    </source>
</evidence>
<comment type="subcellular location">
    <subcellularLocation>
        <location evidence="1">Membrane</location>
        <topology evidence="1">Multi-pass membrane protein</topology>
    </subcellularLocation>
</comment>
<dbReference type="GO" id="GO:0042907">
    <property type="term" value="F:xanthine transmembrane transporter activity"/>
    <property type="evidence" value="ECO:0007669"/>
    <property type="project" value="TreeGrafter"/>
</dbReference>
<evidence type="ECO:0000256" key="6">
    <source>
        <dbReference type="ARBA" id="ARBA00023136"/>
    </source>
</evidence>
<feature type="transmembrane region" description="Helical" evidence="7">
    <location>
        <begin position="29"/>
        <end position="52"/>
    </location>
</feature>
<feature type="transmembrane region" description="Helical" evidence="7">
    <location>
        <begin position="248"/>
        <end position="268"/>
    </location>
</feature>
<proteinExistence type="inferred from homology"/>
<accession>A0A1I5E6V7</accession>
<keyword evidence="6 7" id="KW-0472">Membrane</keyword>
<dbReference type="AlphaFoldDB" id="A0A1I5E6V7"/>
<feature type="transmembrane region" description="Helical" evidence="7">
    <location>
        <begin position="88"/>
        <end position="106"/>
    </location>
</feature>
<feature type="transmembrane region" description="Helical" evidence="7">
    <location>
        <begin position="389"/>
        <end position="409"/>
    </location>
</feature>
<protein>
    <submittedName>
        <fullName evidence="8">Xanthine permease</fullName>
    </submittedName>
</protein>
<dbReference type="STRING" id="1527.SAMN04489757_10846"/>
<feature type="transmembrane region" description="Helical" evidence="7">
    <location>
        <begin position="325"/>
        <end position="344"/>
    </location>
</feature>
<comment type="similarity">
    <text evidence="2">Belongs to the nucleobase:cation symporter-2 (NCS2) (TC 2.A.40) family.</text>
</comment>
<dbReference type="Proteomes" id="UP000198806">
    <property type="component" value="Unassembled WGS sequence"/>
</dbReference>
<feature type="transmembrane region" description="Helical" evidence="7">
    <location>
        <begin position="64"/>
        <end position="82"/>
    </location>
</feature>
<dbReference type="NCBIfam" id="NF037981">
    <property type="entry name" value="NCS2_1"/>
    <property type="match status" value="1"/>
</dbReference>
<gene>
    <name evidence="8" type="ORF">SAMN04489757_10846</name>
</gene>
<organism evidence="8 9">
    <name type="scientific">Anaerocolumna aminovalerica</name>
    <dbReference type="NCBI Taxonomy" id="1527"/>
    <lineage>
        <taxon>Bacteria</taxon>
        <taxon>Bacillati</taxon>
        <taxon>Bacillota</taxon>
        <taxon>Clostridia</taxon>
        <taxon>Lachnospirales</taxon>
        <taxon>Lachnospiraceae</taxon>
        <taxon>Anaerocolumna</taxon>
    </lineage>
</organism>
<feature type="transmembrane region" description="Helical" evidence="7">
    <location>
        <begin position="142"/>
        <end position="160"/>
    </location>
</feature>
<evidence type="ECO:0000256" key="3">
    <source>
        <dbReference type="ARBA" id="ARBA00022448"/>
    </source>
</evidence>
<evidence type="ECO:0000256" key="2">
    <source>
        <dbReference type="ARBA" id="ARBA00008821"/>
    </source>
</evidence>
<dbReference type="EMBL" id="FOWD01000008">
    <property type="protein sequence ID" value="SFO07040.1"/>
    <property type="molecule type" value="Genomic_DNA"/>
</dbReference>
<evidence type="ECO:0000256" key="5">
    <source>
        <dbReference type="ARBA" id="ARBA00022989"/>
    </source>
</evidence>
<dbReference type="GO" id="GO:0005886">
    <property type="term" value="C:plasma membrane"/>
    <property type="evidence" value="ECO:0007669"/>
    <property type="project" value="TreeGrafter"/>
</dbReference>
<dbReference type="NCBIfam" id="TIGR00801">
    <property type="entry name" value="ncs2"/>
    <property type="match status" value="1"/>
</dbReference>
<dbReference type="InterPro" id="IPR006043">
    <property type="entry name" value="NCS2"/>
</dbReference>
<dbReference type="Pfam" id="PF00860">
    <property type="entry name" value="Xan_ur_permease"/>
    <property type="match status" value="1"/>
</dbReference>
<feature type="transmembrane region" description="Helical" evidence="7">
    <location>
        <begin position="350"/>
        <end position="377"/>
    </location>
</feature>
<feature type="transmembrane region" description="Helical" evidence="7">
    <location>
        <begin position="181"/>
        <end position="199"/>
    </location>
</feature>